<dbReference type="GO" id="GO:0042597">
    <property type="term" value="C:periplasmic space"/>
    <property type="evidence" value="ECO:0007669"/>
    <property type="project" value="UniProtKB-ARBA"/>
</dbReference>
<dbReference type="Proteomes" id="UP000570361">
    <property type="component" value="Unassembled WGS sequence"/>
</dbReference>
<dbReference type="CDD" id="cd08518">
    <property type="entry name" value="PBP2_NikA_DppA_OppA_like_19"/>
    <property type="match status" value="1"/>
</dbReference>
<dbReference type="PANTHER" id="PTHR30290:SF9">
    <property type="entry name" value="OLIGOPEPTIDE-BINDING PROTEIN APPA"/>
    <property type="match status" value="1"/>
</dbReference>
<evidence type="ECO:0000256" key="4">
    <source>
        <dbReference type="SAM" id="SignalP"/>
    </source>
</evidence>
<comment type="similarity">
    <text evidence="1">Belongs to the bacterial solute-binding protein 5 family.</text>
</comment>
<evidence type="ECO:0000256" key="3">
    <source>
        <dbReference type="ARBA" id="ARBA00022729"/>
    </source>
</evidence>
<reference evidence="6 7" key="1">
    <citation type="submission" date="2020-08" db="EMBL/GenBank/DDBJ databases">
        <title>Genomic Encyclopedia of Type Strains, Phase III (KMG-III): the genomes of soil and plant-associated and newly described type strains.</title>
        <authorList>
            <person name="Whitman W."/>
        </authorList>
    </citation>
    <scope>NUCLEOTIDE SEQUENCE [LARGE SCALE GENOMIC DNA]</scope>
    <source>
        <strain evidence="6 7">CECT 5862</strain>
    </source>
</reference>
<dbReference type="AlphaFoldDB" id="A0A7W5FPW5"/>
<keyword evidence="3 4" id="KW-0732">Signal</keyword>
<proteinExistence type="inferred from homology"/>
<evidence type="ECO:0000256" key="1">
    <source>
        <dbReference type="ARBA" id="ARBA00005695"/>
    </source>
</evidence>
<dbReference type="InterPro" id="IPR030678">
    <property type="entry name" value="Peptide/Ni-bd"/>
</dbReference>
<feature type="signal peptide" evidence="4">
    <location>
        <begin position="1"/>
        <end position="32"/>
    </location>
</feature>
<evidence type="ECO:0000313" key="6">
    <source>
        <dbReference type="EMBL" id="MBB3112810.1"/>
    </source>
</evidence>
<dbReference type="PIRSF" id="PIRSF002741">
    <property type="entry name" value="MppA"/>
    <property type="match status" value="1"/>
</dbReference>
<dbReference type="Gene3D" id="3.10.105.10">
    <property type="entry name" value="Dipeptide-binding Protein, Domain 3"/>
    <property type="match status" value="1"/>
</dbReference>
<dbReference type="GO" id="GO:1904680">
    <property type="term" value="F:peptide transmembrane transporter activity"/>
    <property type="evidence" value="ECO:0007669"/>
    <property type="project" value="TreeGrafter"/>
</dbReference>
<dbReference type="Gene3D" id="3.40.190.10">
    <property type="entry name" value="Periplasmic binding protein-like II"/>
    <property type="match status" value="1"/>
</dbReference>
<evidence type="ECO:0000313" key="7">
    <source>
        <dbReference type="Proteomes" id="UP000570361"/>
    </source>
</evidence>
<dbReference type="PANTHER" id="PTHR30290">
    <property type="entry name" value="PERIPLASMIC BINDING COMPONENT OF ABC TRANSPORTER"/>
    <property type="match status" value="1"/>
</dbReference>
<sequence>MTSIPFKFIPAAIVLATTVLLLSACSSATSNSAPSTAAESQPKDELILAVGGEAEDGFDPTTGWGRYGSPLFQSTLLKRDSSMAIVNDLATQYSISDDRLTWTVDLRDDVRFSDGEPLTAADVVYTFETAKSSNSVIDLTNLSAAKAVDDDTVALTLNQPQSTFVDILATLGIVPKHAHTSDYAEHPIGSGPYTLVQWDKGQQLIVERNANYYGEQPKFAKLTFLFLDEDAAFAAAKAGTVDVAYIPSAFSREEVAGMRLESLQSVDNRGIMFPYVPAGGTTKNGDPVGNDVTADLAIRQAINIGIDREALVEGILEGQGTPAYSVSDNTPWWNPDTVIADGDADKAKGILTGGGWKDEDGDGIVEKNGLKAQFTLIYPSGDVTRQSLAIASADMIKPLGIEVIVEGMSWDEIGKRMYATAVMFGWGSLDPLELYNVYASKYAGVDYYNPGYYSNAKVDAYMEQALAAASEDEANVYWKKAQWDGATGMSAAGDAPWAWLVNLNHLYLVNEKLDIGQQQIHPHGHGWPITSNIEQWTWTE</sequence>
<name>A0A7W5FPW5_9BACL</name>
<dbReference type="PROSITE" id="PS51257">
    <property type="entry name" value="PROKAR_LIPOPROTEIN"/>
    <property type="match status" value="1"/>
</dbReference>
<keyword evidence="2" id="KW-0813">Transport</keyword>
<gene>
    <name evidence="6" type="ORF">FHS18_004912</name>
</gene>
<dbReference type="SUPFAM" id="SSF53850">
    <property type="entry name" value="Periplasmic binding protein-like II"/>
    <property type="match status" value="1"/>
</dbReference>
<dbReference type="EMBL" id="JACHXK010000014">
    <property type="protein sequence ID" value="MBB3112810.1"/>
    <property type="molecule type" value="Genomic_DNA"/>
</dbReference>
<dbReference type="Pfam" id="PF00496">
    <property type="entry name" value="SBP_bac_5"/>
    <property type="match status" value="1"/>
</dbReference>
<dbReference type="RefSeq" id="WP_183602918.1">
    <property type="nucleotide sequence ID" value="NZ_JACHXK010000014.1"/>
</dbReference>
<dbReference type="InterPro" id="IPR000914">
    <property type="entry name" value="SBP_5_dom"/>
</dbReference>
<evidence type="ECO:0000259" key="5">
    <source>
        <dbReference type="Pfam" id="PF00496"/>
    </source>
</evidence>
<evidence type="ECO:0000256" key="2">
    <source>
        <dbReference type="ARBA" id="ARBA00022448"/>
    </source>
</evidence>
<accession>A0A7W5FPW5</accession>
<comment type="caution">
    <text evidence="6">The sequence shown here is derived from an EMBL/GenBank/DDBJ whole genome shotgun (WGS) entry which is preliminary data.</text>
</comment>
<dbReference type="GO" id="GO:0043190">
    <property type="term" value="C:ATP-binding cassette (ABC) transporter complex"/>
    <property type="evidence" value="ECO:0007669"/>
    <property type="project" value="InterPro"/>
</dbReference>
<keyword evidence="7" id="KW-1185">Reference proteome</keyword>
<feature type="domain" description="Solute-binding protein family 5" evidence="5">
    <location>
        <begin position="85"/>
        <end position="436"/>
    </location>
</feature>
<organism evidence="6 7">
    <name type="scientific">Paenibacillus phyllosphaerae</name>
    <dbReference type="NCBI Taxonomy" id="274593"/>
    <lineage>
        <taxon>Bacteria</taxon>
        <taxon>Bacillati</taxon>
        <taxon>Bacillota</taxon>
        <taxon>Bacilli</taxon>
        <taxon>Bacillales</taxon>
        <taxon>Paenibacillaceae</taxon>
        <taxon>Paenibacillus</taxon>
    </lineage>
</organism>
<feature type="chain" id="PRO_5038906448" evidence="4">
    <location>
        <begin position="33"/>
        <end position="540"/>
    </location>
</feature>
<protein>
    <submittedName>
        <fullName evidence="6">Peptide/nickel transport system substrate-binding protein</fullName>
    </submittedName>
</protein>
<dbReference type="GO" id="GO:0015833">
    <property type="term" value="P:peptide transport"/>
    <property type="evidence" value="ECO:0007669"/>
    <property type="project" value="TreeGrafter"/>
</dbReference>
<dbReference type="InterPro" id="IPR039424">
    <property type="entry name" value="SBP_5"/>
</dbReference>